<comment type="similarity">
    <text evidence="2 10">Belongs to the sodium:neurotransmitter symporter (SNF) (TC 2.A.22) family.</text>
</comment>
<dbReference type="PROSITE" id="PS50267">
    <property type="entry name" value="NA_NEUROTRAN_SYMP_3"/>
    <property type="match status" value="1"/>
</dbReference>
<dbReference type="GO" id="GO:0005886">
    <property type="term" value="C:plasma membrane"/>
    <property type="evidence" value="ECO:0007669"/>
    <property type="project" value="TreeGrafter"/>
</dbReference>
<feature type="transmembrane region" description="Helical" evidence="12">
    <location>
        <begin position="161"/>
        <end position="179"/>
    </location>
</feature>
<dbReference type="InterPro" id="IPR037272">
    <property type="entry name" value="SNS_sf"/>
</dbReference>
<dbReference type="PANTHER" id="PTHR11616">
    <property type="entry name" value="SODIUM/CHLORIDE DEPENDENT TRANSPORTER"/>
    <property type="match status" value="1"/>
</dbReference>
<evidence type="ECO:0000256" key="9">
    <source>
        <dbReference type="PIRSR" id="PIRSR600175-2"/>
    </source>
</evidence>
<feature type="transmembrane region" description="Helical" evidence="12">
    <location>
        <begin position="102"/>
        <end position="122"/>
    </location>
</feature>
<dbReference type="PRINTS" id="PR00176">
    <property type="entry name" value="NANEUSMPORT"/>
</dbReference>
<dbReference type="GO" id="GO:0035725">
    <property type="term" value="P:sodium ion transmembrane transport"/>
    <property type="evidence" value="ECO:0007669"/>
    <property type="project" value="TreeGrafter"/>
</dbReference>
<evidence type="ECO:0000256" key="5">
    <source>
        <dbReference type="ARBA" id="ARBA00022847"/>
    </source>
</evidence>
<feature type="binding site" evidence="8">
    <location>
        <position position="438"/>
    </location>
    <ligand>
        <name>Na(+)</name>
        <dbReference type="ChEBI" id="CHEBI:29101"/>
        <label>1</label>
    </ligand>
</feature>
<feature type="transmembrane region" description="Helical" evidence="12">
    <location>
        <begin position="422"/>
        <end position="452"/>
    </location>
</feature>
<keyword evidence="7 12" id="KW-0472">Membrane</keyword>
<dbReference type="Pfam" id="PF00209">
    <property type="entry name" value="SNF"/>
    <property type="match status" value="1"/>
</dbReference>
<keyword evidence="5 10" id="KW-0769">Symport</keyword>
<feature type="binding site" evidence="8">
    <location>
        <position position="435"/>
    </location>
    <ligand>
        <name>Na(+)</name>
        <dbReference type="ChEBI" id="CHEBI:29101"/>
        <label>1</label>
    </ligand>
</feature>
<dbReference type="GO" id="GO:0006865">
    <property type="term" value="P:amino acid transport"/>
    <property type="evidence" value="ECO:0007669"/>
    <property type="project" value="TreeGrafter"/>
</dbReference>
<name>A0A0K2TTT5_LEPSM</name>
<proteinExistence type="inferred from homology"/>
<dbReference type="AlphaFoldDB" id="A0A0K2TTT5"/>
<evidence type="ECO:0000256" key="2">
    <source>
        <dbReference type="ARBA" id="ARBA00006459"/>
    </source>
</evidence>
<dbReference type="GO" id="GO:0046872">
    <property type="term" value="F:metal ion binding"/>
    <property type="evidence" value="ECO:0007669"/>
    <property type="project" value="UniProtKB-KW"/>
</dbReference>
<feature type="transmembrane region" description="Helical" evidence="12">
    <location>
        <begin position="287"/>
        <end position="314"/>
    </location>
</feature>
<keyword evidence="8" id="KW-0915">Sodium</keyword>
<keyword evidence="8" id="KW-0479">Metal-binding</keyword>
<dbReference type="GO" id="GO:0015293">
    <property type="term" value="F:symporter activity"/>
    <property type="evidence" value="ECO:0007669"/>
    <property type="project" value="UniProtKB-KW"/>
</dbReference>
<keyword evidence="4 10" id="KW-0812">Transmembrane</keyword>
<evidence type="ECO:0000256" key="1">
    <source>
        <dbReference type="ARBA" id="ARBA00004141"/>
    </source>
</evidence>
<accession>A0A0K2TTT5</accession>
<evidence type="ECO:0000256" key="3">
    <source>
        <dbReference type="ARBA" id="ARBA00022448"/>
    </source>
</evidence>
<feature type="transmembrane region" description="Helical" evidence="12">
    <location>
        <begin position="334"/>
        <end position="351"/>
    </location>
</feature>
<protein>
    <recommendedName>
        <fullName evidence="10">Transporter</fullName>
    </recommendedName>
</protein>
<dbReference type="PANTHER" id="PTHR11616:SF254">
    <property type="entry name" value="TRANSPORTER"/>
    <property type="match status" value="1"/>
</dbReference>
<feature type="transmembrane region" description="Helical" evidence="12">
    <location>
        <begin position="580"/>
        <end position="601"/>
    </location>
</feature>
<keyword evidence="6 12" id="KW-1133">Transmembrane helix</keyword>
<dbReference type="PROSITE" id="PS00610">
    <property type="entry name" value="NA_NEUROTRAN_SYMP_1"/>
    <property type="match status" value="1"/>
</dbReference>
<feature type="transmembrane region" description="Helical" evidence="12">
    <location>
        <begin position="495"/>
        <end position="518"/>
    </location>
</feature>
<evidence type="ECO:0000256" key="7">
    <source>
        <dbReference type="ARBA" id="ARBA00023136"/>
    </source>
</evidence>
<feature type="region of interest" description="Disordered" evidence="11">
    <location>
        <begin position="31"/>
        <end position="50"/>
    </location>
</feature>
<feature type="transmembrane region" description="Helical" evidence="12">
    <location>
        <begin position="256"/>
        <end position="275"/>
    </location>
</feature>
<feature type="transmembrane region" description="Helical" evidence="12">
    <location>
        <begin position="128"/>
        <end position="149"/>
    </location>
</feature>
<evidence type="ECO:0000256" key="12">
    <source>
        <dbReference type="SAM" id="Phobius"/>
    </source>
</evidence>
<dbReference type="EMBL" id="HACA01011716">
    <property type="protein sequence ID" value="CDW29077.1"/>
    <property type="molecule type" value="Transcribed_RNA"/>
</dbReference>
<feature type="binding site" evidence="8">
    <location>
        <position position="88"/>
    </location>
    <ligand>
        <name>Na(+)</name>
        <dbReference type="ChEBI" id="CHEBI:29101"/>
        <label>1</label>
    </ligand>
</feature>
<evidence type="ECO:0000313" key="13">
    <source>
        <dbReference type="EMBL" id="CDW29077.1"/>
    </source>
</evidence>
<dbReference type="InterPro" id="IPR000175">
    <property type="entry name" value="Na/ntran_symport"/>
</dbReference>
<evidence type="ECO:0000256" key="8">
    <source>
        <dbReference type="PIRSR" id="PIRSR600175-1"/>
    </source>
</evidence>
<evidence type="ECO:0000256" key="11">
    <source>
        <dbReference type="SAM" id="MobiDB-lite"/>
    </source>
</evidence>
<feature type="region of interest" description="Disordered" evidence="11">
    <location>
        <begin position="634"/>
        <end position="656"/>
    </location>
</feature>
<comment type="subcellular location">
    <subcellularLocation>
        <location evidence="1">Membrane</location>
        <topology evidence="1">Multi-pass membrane protein</topology>
    </subcellularLocation>
</comment>
<feature type="non-terminal residue" evidence="13">
    <location>
        <position position="656"/>
    </location>
</feature>
<feature type="binding site" evidence="8">
    <location>
        <position position="369"/>
    </location>
    <ligand>
        <name>Na(+)</name>
        <dbReference type="ChEBI" id="CHEBI:29101"/>
        <label>1</label>
    </ligand>
</feature>
<dbReference type="OrthoDB" id="6581954at2759"/>
<sequence>MILKNKESSLARPINYLLMKAKGKDLCSYQATSEKMPTPPTSSGREEGEKELTHEEIEAIAKEEARGTWGSQWDFAMSCIAYAVGLGNVWRFPYLCYKNGGGAFLIPYTIAMLTCGIPLFLLEVSVGQYLGVGGMSVVGQLCPILKGVGYSALMMVFLENVYYIIVVAWTIFYILNTLYNLTTGLPWDGCDKGNGSWAGEDCFDPESGLPYNESNAFLVHGLLEKDTMPPVESYWNNHVLQISSGIDELGGIRWELMAYLALAWCLVYLVIWKGLHNSGKIIWASAIFPYIILTILFIKAMTLDGAVEGIKYLFTPDWERLKTSECWIDGGTQIFFSYGVGIGALLALGSYNKFHHNCYRDAMFVCCVNTATSLYSGIVIFAILGFMAKQKGVEDIGDVVKSGPGLAFLVYPEVVRQLEPSALWAILFFLMLFTLGVDSQFCGIESLIVGLVDNWPNYLRPRKILFTAAMCVFMFCLGLPMITNGGVFIFQLMDFYAASGMSLLWCVFFQTVAICWFFGAKKVYNCIELMVGFRINYYWYFSWVVFAPCFMFGIFIFYFLKYTPITYGGSYSYPLWGEVLGFGISWSSMIFVPGYAIYFLCTNEGTFKERLLKGITPNIKPRPDAIIALEKQRQKRLADEENPEVEMKLVEPESNH</sequence>
<evidence type="ECO:0000256" key="4">
    <source>
        <dbReference type="ARBA" id="ARBA00022692"/>
    </source>
</evidence>
<feature type="binding site" evidence="8">
    <location>
        <position position="83"/>
    </location>
    <ligand>
        <name>Na(+)</name>
        <dbReference type="ChEBI" id="CHEBI:29101"/>
        <label>1</label>
    </ligand>
</feature>
<evidence type="ECO:0000256" key="10">
    <source>
        <dbReference type="RuleBase" id="RU003732"/>
    </source>
</evidence>
<keyword evidence="9" id="KW-1015">Disulfide bond</keyword>
<organism evidence="13">
    <name type="scientific">Lepeophtheirus salmonis</name>
    <name type="common">Salmon louse</name>
    <name type="synonym">Caligus salmonis</name>
    <dbReference type="NCBI Taxonomy" id="72036"/>
    <lineage>
        <taxon>Eukaryota</taxon>
        <taxon>Metazoa</taxon>
        <taxon>Ecdysozoa</taxon>
        <taxon>Arthropoda</taxon>
        <taxon>Crustacea</taxon>
        <taxon>Multicrustacea</taxon>
        <taxon>Hexanauplia</taxon>
        <taxon>Copepoda</taxon>
        <taxon>Siphonostomatoida</taxon>
        <taxon>Caligidae</taxon>
        <taxon>Lepeophtheirus</taxon>
    </lineage>
</organism>
<feature type="transmembrane region" description="Helical" evidence="12">
    <location>
        <begin position="464"/>
        <end position="483"/>
    </location>
</feature>
<reference evidence="13" key="1">
    <citation type="submission" date="2014-05" db="EMBL/GenBank/DDBJ databases">
        <authorList>
            <person name="Chronopoulou M."/>
        </authorList>
    </citation>
    <scope>NUCLEOTIDE SEQUENCE</scope>
    <source>
        <tissue evidence="13">Whole organism</tissue>
    </source>
</reference>
<dbReference type="SUPFAM" id="SSF161070">
    <property type="entry name" value="SNF-like"/>
    <property type="match status" value="1"/>
</dbReference>
<feature type="binding site" evidence="8">
    <location>
        <position position="337"/>
    </location>
    <ligand>
        <name>Na(+)</name>
        <dbReference type="ChEBI" id="CHEBI:29101"/>
        <label>1</label>
    </ligand>
</feature>
<feature type="transmembrane region" description="Helical" evidence="12">
    <location>
        <begin position="538"/>
        <end position="560"/>
    </location>
</feature>
<evidence type="ECO:0000256" key="6">
    <source>
        <dbReference type="ARBA" id="ARBA00022989"/>
    </source>
</evidence>
<keyword evidence="3 10" id="KW-0813">Transport</keyword>
<dbReference type="NCBIfam" id="NF037979">
    <property type="entry name" value="Na_transp"/>
    <property type="match status" value="1"/>
</dbReference>
<feature type="transmembrane region" description="Helical" evidence="12">
    <location>
        <begin position="363"/>
        <end position="388"/>
    </location>
</feature>
<feature type="binding site" evidence="8">
    <location>
        <position position="439"/>
    </location>
    <ligand>
        <name>Na(+)</name>
        <dbReference type="ChEBI" id="CHEBI:29101"/>
        <label>1</label>
    </ligand>
</feature>
<feature type="disulfide bond" evidence="9">
    <location>
        <begin position="190"/>
        <end position="202"/>
    </location>
</feature>
<feature type="binding site" evidence="8">
    <location>
        <position position="84"/>
    </location>
    <ligand>
        <name>Na(+)</name>
        <dbReference type="ChEBI" id="CHEBI:29101"/>
        <label>1</label>
    </ligand>
</feature>